<feature type="transmembrane region" description="Helical" evidence="4">
    <location>
        <begin position="6"/>
        <end position="27"/>
    </location>
</feature>
<comment type="similarity">
    <text evidence="1">Belongs to the glycosyltransferase 2 family.</text>
</comment>
<dbReference type="STRING" id="412690.SAMN04489834_2893"/>
<dbReference type="RefSeq" id="WP_231919223.1">
    <property type="nucleotide sequence ID" value="NZ_LT629742.1"/>
</dbReference>
<evidence type="ECO:0000256" key="2">
    <source>
        <dbReference type="ARBA" id="ARBA00022676"/>
    </source>
</evidence>
<organism evidence="5 6">
    <name type="scientific">Microterricola viridarii</name>
    <dbReference type="NCBI Taxonomy" id="412690"/>
    <lineage>
        <taxon>Bacteria</taxon>
        <taxon>Bacillati</taxon>
        <taxon>Actinomycetota</taxon>
        <taxon>Actinomycetes</taxon>
        <taxon>Micrococcales</taxon>
        <taxon>Microbacteriaceae</taxon>
        <taxon>Microterricola</taxon>
    </lineage>
</organism>
<evidence type="ECO:0000256" key="1">
    <source>
        <dbReference type="ARBA" id="ARBA00006739"/>
    </source>
</evidence>
<dbReference type="PANTHER" id="PTHR43630">
    <property type="entry name" value="POLY-BETA-1,6-N-ACETYL-D-GLUCOSAMINE SYNTHASE"/>
    <property type="match status" value="1"/>
</dbReference>
<name>A0A1H1XUW8_9MICO</name>
<proteinExistence type="inferred from homology"/>
<protein>
    <submittedName>
        <fullName evidence="5">Glycosyltransferase, catalytic subunit of cellulose synthase and poly-beta-1,6-N-acetylglucosamine synthase</fullName>
    </submittedName>
</protein>
<dbReference type="GO" id="GO:0016757">
    <property type="term" value="F:glycosyltransferase activity"/>
    <property type="evidence" value="ECO:0007669"/>
    <property type="project" value="UniProtKB-KW"/>
</dbReference>
<dbReference type="AlphaFoldDB" id="A0A1H1XUW8"/>
<evidence type="ECO:0000256" key="3">
    <source>
        <dbReference type="ARBA" id="ARBA00022679"/>
    </source>
</evidence>
<keyword evidence="2" id="KW-0328">Glycosyltransferase</keyword>
<dbReference type="SUPFAM" id="SSF53448">
    <property type="entry name" value="Nucleotide-diphospho-sugar transferases"/>
    <property type="match status" value="1"/>
</dbReference>
<dbReference type="EMBL" id="LT629742">
    <property type="protein sequence ID" value="SDT12952.1"/>
    <property type="molecule type" value="Genomic_DNA"/>
</dbReference>
<keyword evidence="4" id="KW-0472">Membrane</keyword>
<dbReference type="Proteomes" id="UP000181956">
    <property type="component" value="Chromosome I"/>
</dbReference>
<feature type="transmembrane region" description="Helical" evidence="4">
    <location>
        <begin position="378"/>
        <end position="397"/>
    </location>
</feature>
<evidence type="ECO:0000313" key="5">
    <source>
        <dbReference type="EMBL" id="SDT12952.1"/>
    </source>
</evidence>
<dbReference type="InterPro" id="IPR029044">
    <property type="entry name" value="Nucleotide-diphossugar_trans"/>
</dbReference>
<accession>A0A1H1XUW8</accession>
<evidence type="ECO:0000256" key="4">
    <source>
        <dbReference type="SAM" id="Phobius"/>
    </source>
</evidence>
<gene>
    <name evidence="5" type="ORF">SAMN04489834_2893</name>
</gene>
<dbReference type="Pfam" id="PF13641">
    <property type="entry name" value="Glyco_tranf_2_3"/>
    <property type="match status" value="1"/>
</dbReference>
<keyword evidence="4" id="KW-0812">Transmembrane</keyword>
<sequence>MFIGIVILLLTGVSTVFWIVIGMLRFVGERLGTHSLAVRPKIRRRGAEEIDSIGLSDVAILLAAHNESAVIARTIRQAAMHLPLAQIHIVSDGSSDDTVAIARAEGAQVLDLNPNRGKAGALVAALEHFEIVEKFKVMVLLDADTHLAPDYLVTGLRLFRDPEVVAVAGRVRTLASPAPPTRLGRVLVSYRERLYVVLQLFLKYGQAAKRANAIFIVPGFASMYRTRVLPNIDIDPPGLVIEDFNMTFEVHAQRLGRIAFHPRAAVAYTQDPGTIHDYLNQTRRWSLGFWQTVRKHHFRPHVFWVAVGFYIVDITTSAFVYLALLVLLGTTILAQLITTPDAATVLSVDNAMWPGLDLWGTAAAWSDELLSFVTPGEVLLVIVLPDYALTLFAALVLGRPKMLFVGVFFPLVRTADAWICLSTLRASRAVGGDGRWVSPARRLDLVSGDTTV</sequence>
<keyword evidence="4" id="KW-1133">Transmembrane helix</keyword>
<reference evidence="6" key="1">
    <citation type="submission" date="2016-10" db="EMBL/GenBank/DDBJ databases">
        <authorList>
            <person name="Varghese N."/>
            <person name="Submissions S."/>
        </authorList>
    </citation>
    <scope>NUCLEOTIDE SEQUENCE [LARGE SCALE GENOMIC DNA]</scope>
    <source>
        <strain evidence="6">DSM 21772</strain>
    </source>
</reference>
<keyword evidence="3 5" id="KW-0808">Transferase</keyword>
<evidence type="ECO:0000313" key="6">
    <source>
        <dbReference type="Proteomes" id="UP000181956"/>
    </source>
</evidence>
<feature type="transmembrane region" description="Helical" evidence="4">
    <location>
        <begin position="302"/>
        <end position="328"/>
    </location>
</feature>
<dbReference type="PANTHER" id="PTHR43630:SF1">
    <property type="entry name" value="POLY-BETA-1,6-N-ACETYL-D-GLUCOSAMINE SYNTHASE"/>
    <property type="match status" value="1"/>
</dbReference>
<dbReference type="CDD" id="cd06423">
    <property type="entry name" value="CESA_like"/>
    <property type="match status" value="1"/>
</dbReference>
<keyword evidence="6" id="KW-1185">Reference proteome</keyword>
<dbReference type="Gene3D" id="3.90.550.10">
    <property type="entry name" value="Spore Coat Polysaccharide Biosynthesis Protein SpsA, Chain A"/>
    <property type="match status" value="1"/>
</dbReference>